<organism evidence="1 2">
    <name type="scientific">Panagrolaimus sp. ES5</name>
    <dbReference type="NCBI Taxonomy" id="591445"/>
    <lineage>
        <taxon>Eukaryota</taxon>
        <taxon>Metazoa</taxon>
        <taxon>Ecdysozoa</taxon>
        <taxon>Nematoda</taxon>
        <taxon>Chromadorea</taxon>
        <taxon>Rhabditida</taxon>
        <taxon>Tylenchina</taxon>
        <taxon>Panagrolaimomorpha</taxon>
        <taxon>Panagrolaimoidea</taxon>
        <taxon>Panagrolaimidae</taxon>
        <taxon>Panagrolaimus</taxon>
    </lineage>
</organism>
<accession>A0AC34FQD2</accession>
<dbReference type="WBParaSite" id="ES5_v2.g19624.t1">
    <property type="protein sequence ID" value="ES5_v2.g19624.t1"/>
    <property type="gene ID" value="ES5_v2.g19624"/>
</dbReference>
<proteinExistence type="predicted"/>
<evidence type="ECO:0000313" key="1">
    <source>
        <dbReference type="Proteomes" id="UP000887579"/>
    </source>
</evidence>
<dbReference type="Proteomes" id="UP000887579">
    <property type="component" value="Unplaced"/>
</dbReference>
<protein>
    <submittedName>
        <fullName evidence="2">Non-specific serine/threonine protein kinase</fullName>
    </submittedName>
</protein>
<sequence length="540" mass="62298">MGKFDVSALRYLESEHFRVLMALEMGMKNHEVVPLPLISSIAGLHRGATFRVLDDGYRLTIRGYDYLSLRALRAREVVGSVGNQIGVGKESDIYIAGDPDKKDVVLKFHRLGRTSFRKIKEKRDYHKKRHYCSWLYLSRIAALKEFSFLEALHKRNFPVPKPIDACRHVVVMGLVDGLTLCHVDSLPNVGEMYDKLMALIVRLARYGVIHSDFNEFNIIITHEGEPIMIDFPQMVSIDHENAEFYFSRDVQCVRDFFKRKFDFDCDSFPKFEEIERKHNLDVEVSASGFTKQMQLDLNQAYDKGQFEAHIEEGTSDTDEEEDEEEDGDYDQEELEAIQEEAEEQKDALKQENRFTNWIESAQTRLNELATAEKLDDEECPQLISMDDEQQKKYEAAIKETEQKLKELGVSDGEADDNGLEDHEDVTSANGEKYRKKKDEPRGKVTQAPDDNGLEDHEDVTSANGEKYRKKKDEPRGKVTQARSIYSTGSTIAPGEIKKRLLNEKNKVKKEKLKVKGKQCAVQRGRRQNRDLLKEYEGWDF</sequence>
<name>A0AC34FQD2_9BILA</name>
<reference evidence="2" key="1">
    <citation type="submission" date="2022-11" db="UniProtKB">
        <authorList>
            <consortium name="WormBaseParasite"/>
        </authorList>
    </citation>
    <scope>IDENTIFICATION</scope>
</reference>
<evidence type="ECO:0000313" key="2">
    <source>
        <dbReference type="WBParaSite" id="ES5_v2.g19624.t1"/>
    </source>
</evidence>